<gene>
    <name evidence="5" type="ORF">TVAG_123940</name>
</gene>
<keyword evidence="1 2" id="KW-0175">Coiled coil</keyword>
<feature type="domain" description="DUF4200" evidence="4">
    <location>
        <begin position="105"/>
        <end position="221"/>
    </location>
</feature>
<dbReference type="GO" id="GO:0005856">
    <property type="term" value="C:cytoskeleton"/>
    <property type="evidence" value="ECO:0007669"/>
    <property type="project" value="UniProtKB-ARBA"/>
</dbReference>
<feature type="region of interest" description="Disordered" evidence="3">
    <location>
        <begin position="297"/>
        <end position="317"/>
    </location>
</feature>
<feature type="coiled-coil region" evidence="2">
    <location>
        <begin position="240"/>
        <end position="285"/>
    </location>
</feature>
<evidence type="ECO:0000313" key="5">
    <source>
        <dbReference type="EMBL" id="EAY05970.1"/>
    </source>
</evidence>
<protein>
    <recommendedName>
        <fullName evidence="4">DUF4200 domain-containing protein</fullName>
    </recommendedName>
</protein>
<dbReference type="EMBL" id="DS113435">
    <property type="protein sequence ID" value="EAY05970.1"/>
    <property type="molecule type" value="Genomic_DNA"/>
</dbReference>
<reference evidence="5" key="2">
    <citation type="journal article" date="2007" name="Science">
        <title>Draft genome sequence of the sexually transmitted pathogen Trichomonas vaginalis.</title>
        <authorList>
            <person name="Carlton J.M."/>
            <person name="Hirt R.P."/>
            <person name="Silva J.C."/>
            <person name="Delcher A.L."/>
            <person name="Schatz M."/>
            <person name="Zhao Q."/>
            <person name="Wortman J.R."/>
            <person name="Bidwell S.L."/>
            <person name="Alsmark U.C.M."/>
            <person name="Besteiro S."/>
            <person name="Sicheritz-Ponten T."/>
            <person name="Noel C.J."/>
            <person name="Dacks J.B."/>
            <person name="Foster P.G."/>
            <person name="Simillion C."/>
            <person name="Van de Peer Y."/>
            <person name="Miranda-Saavedra D."/>
            <person name="Barton G.J."/>
            <person name="Westrop G.D."/>
            <person name="Mueller S."/>
            <person name="Dessi D."/>
            <person name="Fiori P.L."/>
            <person name="Ren Q."/>
            <person name="Paulsen I."/>
            <person name="Zhang H."/>
            <person name="Bastida-Corcuera F.D."/>
            <person name="Simoes-Barbosa A."/>
            <person name="Brown M.T."/>
            <person name="Hayes R.D."/>
            <person name="Mukherjee M."/>
            <person name="Okumura C.Y."/>
            <person name="Schneider R."/>
            <person name="Smith A.J."/>
            <person name="Vanacova S."/>
            <person name="Villalvazo M."/>
            <person name="Haas B.J."/>
            <person name="Pertea M."/>
            <person name="Feldblyum T.V."/>
            <person name="Utterback T.R."/>
            <person name="Shu C.L."/>
            <person name="Osoegawa K."/>
            <person name="de Jong P.J."/>
            <person name="Hrdy I."/>
            <person name="Horvathova L."/>
            <person name="Zubacova Z."/>
            <person name="Dolezal P."/>
            <person name="Malik S.B."/>
            <person name="Logsdon J.M. Jr."/>
            <person name="Henze K."/>
            <person name="Gupta A."/>
            <person name="Wang C.C."/>
            <person name="Dunne R.L."/>
            <person name="Upcroft J.A."/>
            <person name="Upcroft P."/>
            <person name="White O."/>
            <person name="Salzberg S.L."/>
            <person name="Tang P."/>
            <person name="Chiu C.-H."/>
            <person name="Lee Y.-S."/>
            <person name="Embley T.M."/>
            <person name="Coombs G.H."/>
            <person name="Mottram J.C."/>
            <person name="Tachezy J."/>
            <person name="Fraser-Liggett C.M."/>
            <person name="Johnson P.J."/>
        </authorList>
    </citation>
    <scope>NUCLEOTIDE SEQUENCE [LARGE SCALE GENOMIC DNA]</scope>
    <source>
        <strain evidence="5">G3</strain>
    </source>
</reference>
<evidence type="ECO:0000256" key="3">
    <source>
        <dbReference type="SAM" id="MobiDB-lite"/>
    </source>
</evidence>
<sequence>MTEVELPISEPVVPKLSIRSARAPNPFTIRPEELEFESAAIESERIKTERRNYLKLSVVERNKLLQPKVPLRQYSPRIQHSSSPVSARQFNKDTYHRKQRIDEKIAEKRDIYLIQLILNQKGKNLDQLVQQMENEKEMVEVTENKIIEESHQCQRESDRIELELQKGRKRAEQATQARVDIEKVLHKRDNINGVIQSEISRNEDYLIQYQQYYEFLQQVKPDNMELEDMFKAPDILIKIIENEERDNLFLNQQLDILEDMASRGNDTAEHQLVDLKTTISNLESTINKNIIPVLKSYEEDPANQEPSEEETTTREPTELELLSSRVLKLFVDCFKKRASLTPIECLERLEAKLEEFYRECDRVNPDFIREKQNIIDNARKEEARKQIIIERERMLLEKKEHALARATRPIKKRTGRKLMERYFPNVVKKKSDEQILLQQKEKERIQNLLYGEEN</sequence>
<evidence type="ECO:0000256" key="1">
    <source>
        <dbReference type="ARBA" id="ARBA00023054"/>
    </source>
</evidence>
<dbReference type="RefSeq" id="XP_001318193.1">
    <property type="nucleotide sequence ID" value="XM_001318158.1"/>
</dbReference>
<dbReference type="KEGG" id="tva:4763843"/>
<dbReference type="AlphaFoldDB" id="A2EMY5"/>
<dbReference type="PANTHER" id="PTHR21683">
    <property type="entry name" value="COILED-COIL DOMAIN-CONTAINING PROTEIN 42 LIKE-2-LIKE-RELATED"/>
    <property type="match status" value="1"/>
</dbReference>
<reference evidence="5" key="1">
    <citation type="submission" date="2006-10" db="EMBL/GenBank/DDBJ databases">
        <authorList>
            <person name="Amadeo P."/>
            <person name="Zhao Q."/>
            <person name="Wortman J."/>
            <person name="Fraser-Liggett C."/>
            <person name="Carlton J."/>
        </authorList>
    </citation>
    <scope>NUCLEOTIDE SEQUENCE</scope>
    <source>
        <strain evidence="5">G3</strain>
    </source>
</reference>
<dbReference type="InterPro" id="IPR051147">
    <property type="entry name" value="CFAP_domain-containing"/>
</dbReference>
<feature type="compositionally biased region" description="Acidic residues" evidence="3">
    <location>
        <begin position="299"/>
        <end position="310"/>
    </location>
</feature>
<dbReference type="PANTHER" id="PTHR21683:SF3">
    <property type="entry name" value="CILIA AND FLAGELLA ASSOCIATED PROTEIN 100"/>
    <property type="match status" value="1"/>
</dbReference>
<name>A2EMY5_TRIV3</name>
<accession>A2EMY5</accession>
<dbReference type="InParanoid" id="A2EMY5"/>
<evidence type="ECO:0000259" key="4">
    <source>
        <dbReference type="Pfam" id="PF13863"/>
    </source>
</evidence>
<evidence type="ECO:0000256" key="2">
    <source>
        <dbReference type="SAM" id="Coils"/>
    </source>
</evidence>
<dbReference type="VEuPathDB" id="TrichDB:TVAGG3_0742910"/>
<dbReference type="InterPro" id="IPR025252">
    <property type="entry name" value="DUF4200"/>
</dbReference>
<dbReference type="SMR" id="A2EMY5"/>
<proteinExistence type="predicted"/>
<dbReference type="VEuPathDB" id="TrichDB:TVAG_123940"/>
<dbReference type="Pfam" id="PF13863">
    <property type="entry name" value="DUF4200"/>
    <property type="match status" value="1"/>
</dbReference>
<feature type="coiled-coil region" evidence="2">
    <location>
        <begin position="118"/>
        <end position="177"/>
    </location>
</feature>
<organism evidence="5 6">
    <name type="scientific">Trichomonas vaginalis (strain ATCC PRA-98 / G3)</name>
    <dbReference type="NCBI Taxonomy" id="412133"/>
    <lineage>
        <taxon>Eukaryota</taxon>
        <taxon>Metamonada</taxon>
        <taxon>Parabasalia</taxon>
        <taxon>Trichomonadida</taxon>
        <taxon>Trichomonadidae</taxon>
        <taxon>Trichomonas</taxon>
    </lineage>
</organism>
<keyword evidence="6" id="KW-1185">Reference proteome</keyword>
<dbReference type="OrthoDB" id="10264063at2759"/>
<dbReference type="Proteomes" id="UP000001542">
    <property type="component" value="Unassembled WGS sequence"/>
</dbReference>
<evidence type="ECO:0000313" key="6">
    <source>
        <dbReference type="Proteomes" id="UP000001542"/>
    </source>
</evidence>